<dbReference type="WBParaSite" id="SRAE_2000384300.1">
    <property type="protein sequence ID" value="SRAE_2000384300.1"/>
    <property type="gene ID" value="WBGene00264070"/>
</dbReference>
<keyword evidence="3" id="KW-1185">Reference proteome</keyword>
<evidence type="ECO:0000313" key="4">
    <source>
        <dbReference type="WBParaSite" id="SRAE_2000384300.1"/>
    </source>
</evidence>
<dbReference type="AlphaFoldDB" id="A0A090LM30"/>
<feature type="region of interest" description="Disordered" evidence="1">
    <location>
        <begin position="235"/>
        <end position="277"/>
    </location>
</feature>
<reference evidence="2 3" key="1">
    <citation type="submission" date="2014-09" db="EMBL/GenBank/DDBJ databases">
        <authorList>
            <person name="Martin A.A."/>
        </authorList>
    </citation>
    <scope>NUCLEOTIDE SEQUENCE</scope>
    <source>
        <strain evidence="3">ED321</strain>
        <strain evidence="2">ED321 Heterogonic</strain>
    </source>
</reference>
<protein>
    <submittedName>
        <fullName evidence="2 4">Uncharacterized protein</fullName>
    </submittedName>
</protein>
<reference evidence="4" key="2">
    <citation type="submission" date="2020-12" db="UniProtKB">
        <authorList>
            <consortium name="WormBaseParasite"/>
        </authorList>
    </citation>
    <scope>IDENTIFICATION</scope>
</reference>
<sequence length="297" mass="35205">MSHGRTSLNKSSFITTELPDILKNLLNVLQQEVEVSNEFLVEIEINVKKRETKKDNYYDVDVTDKPIKNKKKNKKHKKTRKDYSKLSKKKYKKYQSKKNQNTTENSNCYTLCKTLRTRSKGKNTDDYINDSDDRYPDESFENLPSLNESQRQLLRALRREQTEKYSKKENLKHKNHIAVPWNPDEDYNGSSYLSKSNLISKTSSFSRHYPYVPRINRKKNKKAKIRVTEHVDFEEKNNEKDISKNVSSKKKKGKKKNKNERGNYANVTDVLEEEDDNVKEIPMRNENISEDMYKIFK</sequence>
<accession>A0A090LM30</accession>
<dbReference type="Proteomes" id="UP000035682">
    <property type="component" value="Unplaced"/>
</dbReference>
<evidence type="ECO:0000313" key="5">
    <source>
        <dbReference type="WormBase" id="SRAE_2000384300"/>
    </source>
</evidence>
<proteinExistence type="predicted"/>
<dbReference type="WormBase" id="SRAE_2000384300">
    <property type="protein sequence ID" value="SRP05943"/>
    <property type="gene ID" value="WBGene00264070"/>
</dbReference>
<evidence type="ECO:0000313" key="2">
    <source>
        <dbReference type="EMBL" id="CEF69193.1"/>
    </source>
</evidence>
<dbReference type="RefSeq" id="XP_024508393.1">
    <property type="nucleotide sequence ID" value="XM_024655086.1"/>
</dbReference>
<dbReference type="CTD" id="36381563"/>
<feature type="compositionally biased region" description="Basic residues" evidence="1">
    <location>
        <begin position="68"/>
        <end position="96"/>
    </location>
</feature>
<evidence type="ECO:0000256" key="1">
    <source>
        <dbReference type="SAM" id="MobiDB-lite"/>
    </source>
</evidence>
<organism evidence="2">
    <name type="scientific">Strongyloides ratti</name>
    <name type="common">Parasitic roundworm</name>
    <dbReference type="NCBI Taxonomy" id="34506"/>
    <lineage>
        <taxon>Eukaryota</taxon>
        <taxon>Metazoa</taxon>
        <taxon>Ecdysozoa</taxon>
        <taxon>Nematoda</taxon>
        <taxon>Chromadorea</taxon>
        <taxon>Rhabditida</taxon>
        <taxon>Tylenchina</taxon>
        <taxon>Panagrolaimomorpha</taxon>
        <taxon>Strongyloidoidea</taxon>
        <taxon>Strongyloididae</taxon>
        <taxon>Strongyloides</taxon>
    </lineage>
</organism>
<feature type="region of interest" description="Disordered" evidence="1">
    <location>
        <begin position="65"/>
        <end position="103"/>
    </location>
</feature>
<gene>
    <name evidence="2 4 5" type="ORF">SRAE_2000384300</name>
</gene>
<dbReference type="EMBL" id="LN609529">
    <property type="protein sequence ID" value="CEF69193.1"/>
    <property type="molecule type" value="Genomic_DNA"/>
</dbReference>
<feature type="compositionally biased region" description="Basic residues" evidence="1">
    <location>
        <begin position="247"/>
        <end position="258"/>
    </location>
</feature>
<name>A0A090LM30_STRRB</name>
<evidence type="ECO:0000313" key="3">
    <source>
        <dbReference type="Proteomes" id="UP000035682"/>
    </source>
</evidence>
<dbReference type="GeneID" id="36381563"/>